<dbReference type="AlphaFoldDB" id="A0A845SI81"/>
<reference evidence="2 3" key="2">
    <citation type="submission" date="2020-02" db="EMBL/GenBank/DDBJ databases">
        <title>The new genus of Enterobacteriales.</title>
        <authorList>
            <person name="Kim I.S."/>
        </authorList>
    </citation>
    <scope>NUCLEOTIDE SEQUENCE [LARGE SCALE GENOMIC DNA]</scope>
    <source>
        <strain evidence="2 3">SAP-6</strain>
    </source>
</reference>
<dbReference type="GO" id="GO:0005737">
    <property type="term" value="C:cytoplasm"/>
    <property type="evidence" value="ECO:0007669"/>
    <property type="project" value="TreeGrafter"/>
</dbReference>
<dbReference type="PANTHER" id="PTHR42850">
    <property type="entry name" value="METALLOPHOSPHOESTERASE"/>
    <property type="match status" value="1"/>
</dbReference>
<dbReference type="GO" id="GO:0110154">
    <property type="term" value="P:RNA decapping"/>
    <property type="evidence" value="ECO:0007669"/>
    <property type="project" value="TreeGrafter"/>
</dbReference>
<dbReference type="InterPro" id="IPR004843">
    <property type="entry name" value="Calcineurin-like_PHP"/>
</dbReference>
<dbReference type="PROSITE" id="PS00125">
    <property type="entry name" value="SER_THR_PHOSPHATASE"/>
    <property type="match status" value="1"/>
</dbReference>
<dbReference type="SUPFAM" id="SSF56300">
    <property type="entry name" value="Metallo-dependent phosphatases"/>
    <property type="match status" value="1"/>
</dbReference>
<dbReference type="GO" id="GO:0016791">
    <property type="term" value="F:phosphatase activity"/>
    <property type="evidence" value="ECO:0007669"/>
    <property type="project" value="TreeGrafter"/>
</dbReference>
<evidence type="ECO:0000313" key="3">
    <source>
        <dbReference type="Proteomes" id="UP000461443"/>
    </source>
</evidence>
<dbReference type="EMBL" id="WUBS01000006">
    <property type="protein sequence ID" value="NDL62987.1"/>
    <property type="molecule type" value="Genomic_DNA"/>
</dbReference>
<name>A0A845SI81_9GAMM</name>
<dbReference type="GO" id="GO:0008803">
    <property type="term" value="F:bis(5'-nucleosyl)-tetraphosphatase (symmetrical) activity"/>
    <property type="evidence" value="ECO:0007669"/>
    <property type="project" value="TreeGrafter"/>
</dbReference>
<accession>A0A845SI81</accession>
<reference evidence="2 3" key="1">
    <citation type="submission" date="2019-12" db="EMBL/GenBank/DDBJ databases">
        <authorList>
            <person name="Lee S.D."/>
        </authorList>
    </citation>
    <scope>NUCLEOTIDE SEQUENCE [LARGE SCALE GENOMIC DNA]</scope>
    <source>
        <strain evidence="2 3">SAP-6</strain>
    </source>
</reference>
<protein>
    <submittedName>
        <fullName evidence="2">Serine/threonine-protein phosphatase</fullName>
    </submittedName>
</protein>
<evidence type="ECO:0000259" key="1">
    <source>
        <dbReference type="PROSITE" id="PS00125"/>
    </source>
</evidence>
<keyword evidence="3" id="KW-1185">Reference proteome</keyword>
<proteinExistence type="predicted"/>
<dbReference type="InterPro" id="IPR029052">
    <property type="entry name" value="Metallo-depent_PP-like"/>
</dbReference>
<dbReference type="PANTHER" id="PTHR42850:SF10">
    <property type="entry name" value="SERINE_THREONINE-PROTEIN PHOSPHATASE 1"/>
    <property type="match status" value="1"/>
</dbReference>
<gene>
    <name evidence="2" type="ORF">GRH90_09525</name>
</gene>
<sequence>MYRKIDPNGWRRIFIVGDLHGCYDLLLAKLARQGFDRSADLLISVGDLIDRGAQNLQCLELLEQSWFCAVRGNHEQMAMDALSSSDEGLWLANGGQWFLRLDDEQRRRAAALIERCAGLPLIIDIEMPRRHVVVAHADYPLDSYRYGQAVDPELVVWSRQRINRNQRGRGAPITGASHFFFGHTPLERVRHFYNQFYIDTGAVFGGALTLVELTALPF</sequence>
<dbReference type="Pfam" id="PF00149">
    <property type="entry name" value="Metallophos"/>
    <property type="match status" value="1"/>
</dbReference>
<evidence type="ECO:0000313" key="2">
    <source>
        <dbReference type="EMBL" id="NDL62987.1"/>
    </source>
</evidence>
<feature type="domain" description="Serine/threonine specific protein phosphatases" evidence="1">
    <location>
        <begin position="70"/>
        <end position="75"/>
    </location>
</feature>
<organism evidence="2 3">
    <name type="scientific">Acerihabitans arboris</name>
    <dbReference type="NCBI Taxonomy" id="2691583"/>
    <lineage>
        <taxon>Bacteria</taxon>
        <taxon>Pseudomonadati</taxon>
        <taxon>Pseudomonadota</taxon>
        <taxon>Gammaproteobacteria</taxon>
        <taxon>Enterobacterales</taxon>
        <taxon>Pectobacteriaceae</taxon>
        <taxon>Acerihabitans</taxon>
    </lineage>
</organism>
<dbReference type="Proteomes" id="UP000461443">
    <property type="component" value="Unassembled WGS sequence"/>
</dbReference>
<dbReference type="Gene3D" id="3.60.21.10">
    <property type="match status" value="1"/>
</dbReference>
<dbReference type="InterPro" id="IPR006186">
    <property type="entry name" value="Ser/Thr-sp_prot-phosphatase"/>
</dbReference>
<comment type="caution">
    <text evidence="2">The sequence shown here is derived from an EMBL/GenBank/DDBJ whole genome shotgun (WGS) entry which is preliminary data.</text>
</comment>
<dbReference type="RefSeq" id="WP_162365925.1">
    <property type="nucleotide sequence ID" value="NZ_WUBS01000006.1"/>
</dbReference>
<dbReference type="InterPro" id="IPR050126">
    <property type="entry name" value="Ap4A_hydrolase"/>
</dbReference>